<dbReference type="InterPro" id="IPR041098">
    <property type="entry name" value="Rv2175c_C"/>
</dbReference>
<dbReference type="EMBL" id="JRNE01000089">
    <property type="protein sequence ID" value="KGF14815.1"/>
    <property type="molecule type" value="Genomic_DNA"/>
</dbReference>
<organism evidence="3 4">
    <name type="scientific">Corynebacterium freneyi DNF00450</name>
    <dbReference type="NCBI Taxonomy" id="1287475"/>
    <lineage>
        <taxon>Bacteria</taxon>
        <taxon>Bacillati</taxon>
        <taxon>Actinomycetota</taxon>
        <taxon>Actinomycetes</taxon>
        <taxon>Mycobacteriales</taxon>
        <taxon>Corynebacteriaceae</taxon>
        <taxon>Corynebacterium</taxon>
    </lineage>
</organism>
<dbReference type="GO" id="GO:0003677">
    <property type="term" value="F:DNA binding"/>
    <property type="evidence" value="ECO:0007669"/>
    <property type="project" value="UniProtKB-KW"/>
</dbReference>
<gene>
    <name evidence="3" type="ORF">HMPREF1650_13445</name>
</gene>
<dbReference type="eggNOG" id="ENOG5032W34">
    <property type="taxonomic scope" value="Bacteria"/>
</dbReference>
<keyword evidence="3" id="KW-0238">DNA-binding</keyword>
<dbReference type="RefSeq" id="WP_035124163.1">
    <property type="nucleotide sequence ID" value="NZ_JRNE01000089.1"/>
</dbReference>
<proteinExistence type="predicted"/>
<dbReference type="Pfam" id="PF18367">
    <property type="entry name" value="Rv2175c_C"/>
    <property type="match status" value="1"/>
</dbReference>
<dbReference type="Pfam" id="PF21531">
    <property type="entry name" value="Rv2175c_wHTH"/>
    <property type="match status" value="1"/>
</dbReference>
<evidence type="ECO:0000313" key="4">
    <source>
        <dbReference type="Proteomes" id="UP000029548"/>
    </source>
</evidence>
<dbReference type="AlphaFoldDB" id="A0A095XXG2"/>
<dbReference type="InterPro" id="IPR048576">
    <property type="entry name" value="Rv2175c_wHTH"/>
</dbReference>
<feature type="domain" description="DNA-binding protein Rv2175c wHTH" evidence="2">
    <location>
        <begin position="3"/>
        <end position="59"/>
    </location>
</feature>
<sequence length="121" mass="13046">MRKIPTCPDVLPADEETLVVPDVADRLGVPVTRVHAMLQEGKLVAVDRGGVPRVPALLLDDDGVNKFAAGALAVLSDGGFRPHEALAWLWTEDESLPGRPIDALHGHLAREVIRRAQAMAF</sequence>
<evidence type="ECO:0000313" key="3">
    <source>
        <dbReference type="EMBL" id="KGF14815.1"/>
    </source>
</evidence>
<reference evidence="3 4" key="1">
    <citation type="submission" date="2014-07" db="EMBL/GenBank/DDBJ databases">
        <authorList>
            <person name="McCorrison J."/>
            <person name="Sanka R."/>
            <person name="Torralba M."/>
            <person name="Gillis M."/>
            <person name="Haft D.H."/>
            <person name="Methe B."/>
            <person name="Sutton G."/>
            <person name="Nelson K.E."/>
        </authorList>
    </citation>
    <scope>NUCLEOTIDE SEQUENCE [LARGE SCALE GENOMIC DNA]</scope>
    <source>
        <strain evidence="3 4">DNF00450</strain>
    </source>
</reference>
<name>A0A095XXG2_9CORY</name>
<accession>A0A095XXG2</accession>
<protein>
    <submittedName>
        <fullName evidence="3">DNA-binding protein</fullName>
    </submittedName>
</protein>
<evidence type="ECO:0000259" key="2">
    <source>
        <dbReference type="Pfam" id="PF21531"/>
    </source>
</evidence>
<comment type="caution">
    <text evidence="3">The sequence shown here is derived from an EMBL/GenBank/DDBJ whole genome shotgun (WGS) entry which is preliminary data.</text>
</comment>
<evidence type="ECO:0000259" key="1">
    <source>
        <dbReference type="Pfam" id="PF18367"/>
    </source>
</evidence>
<dbReference type="Proteomes" id="UP000029548">
    <property type="component" value="Unassembled WGS sequence"/>
</dbReference>
<feature type="domain" description="Rv2175c C-terminal" evidence="1">
    <location>
        <begin position="69"/>
        <end position="120"/>
    </location>
</feature>